<accession>A0ACB6F309</accession>
<sequence>MKVTTSTLLAVYVSLVTALPAQPSDSVLSRNAGSDIQVLPADVHGPNTSALQPAPANLPSSLLSFLEKYQPLANAAKTEIGPTDEAVFTSAGHCFADFPCFSVERGAIASIGKQEEVTQEQVSALLDSLVSSPTVAFKPNALSMLSRLKLTAKQATLEVIAAQGTVPSRFLAGMVFDMYKMQHDNLATNSIRAVQAKTDGQKRPFVALCLYPEGANAT</sequence>
<organism evidence="1 2">
    <name type="scientific">Alternaria gaisen</name>
    <dbReference type="NCBI Taxonomy" id="167740"/>
    <lineage>
        <taxon>Eukaryota</taxon>
        <taxon>Fungi</taxon>
        <taxon>Dikarya</taxon>
        <taxon>Ascomycota</taxon>
        <taxon>Pezizomycotina</taxon>
        <taxon>Dothideomycetes</taxon>
        <taxon>Pleosporomycetidae</taxon>
        <taxon>Pleosporales</taxon>
        <taxon>Pleosporineae</taxon>
        <taxon>Pleosporaceae</taxon>
        <taxon>Alternaria</taxon>
        <taxon>Alternaria sect. Alternaria</taxon>
    </lineage>
</organism>
<dbReference type="Proteomes" id="UP000293547">
    <property type="component" value="Unassembled WGS sequence"/>
</dbReference>
<name>A0ACB6F309_9PLEO</name>
<comment type="caution">
    <text evidence="1">The sequence shown here is derived from an EMBL/GenBank/DDBJ whole genome shotgun (WGS) entry which is preliminary data.</text>
</comment>
<reference evidence="1 2" key="1">
    <citation type="journal article" date="2019" name="bioRxiv">
        <title>Genomics, evolutionary history and diagnostics of the Alternaria alternata species group including apple and Asian pear pathotypes.</title>
        <authorList>
            <person name="Armitage A.D."/>
            <person name="Cockerton H.M."/>
            <person name="Sreenivasaprasad S."/>
            <person name="Woodhall J.W."/>
            <person name="Lane C.R."/>
            <person name="Harrison R.J."/>
            <person name="Clarkson J.P."/>
        </authorList>
    </citation>
    <scope>NUCLEOTIDE SEQUENCE [LARGE SCALE GENOMIC DNA]</scope>
    <source>
        <strain evidence="1 2">FERA 650</strain>
    </source>
</reference>
<protein>
    <submittedName>
        <fullName evidence="1">Uncharacterized protein</fullName>
    </submittedName>
</protein>
<dbReference type="EMBL" id="PDWZ02000021">
    <property type="protein sequence ID" value="KAB2098808.1"/>
    <property type="molecule type" value="Genomic_DNA"/>
</dbReference>
<keyword evidence="2" id="KW-1185">Reference proteome</keyword>
<evidence type="ECO:0000313" key="2">
    <source>
        <dbReference type="Proteomes" id="UP000293547"/>
    </source>
</evidence>
<gene>
    <name evidence="1" type="ORF">AG0111_0g12966</name>
</gene>
<evidence type="ECO:0000313" key="1">
    <source>
        <dbReference type="EMBL" id="KAB2098808.1"/>
    </source>
</evidence>
<proteinExistence type="predicted"/>